<organism evidence="1 2">
    <name type="scientific">Bifidobacterium scardovii</name>
    <dbReference type="NCBI Taxonomy" id="158787"/>
    <lineage>
        <taxon>Bacteria</taxon>
        <taxon>Bacillati</taxon>
        <taxon>Actinomycetota</taxon>
        <taxon>Actinomycetes</taxon>
        <taxon>Bifidobacteriales</taxon>
        <taxon>Bifidobacteriaceae</taxon>
        <taxon>Bifidobacterium</taxon>
    </lineage>
</organism>
<comment type="caution">
    <text evidence="1">The sequence shown here is derived from an EMBL/GenBank/DDBJ whole genome shotgun (WGS) entry which is preliminary data.</text>
</comment>
<dbReference type="RefSeq" id="WP_033517358.1">
    <property type="nucleotide sequence ID" value="NZ_CAUPKV010000005.1"/>
</dbReference>
<evidence type="ECO:0000313" key="2">
    <source>
        <dbReference type="Proteomes" id="UP000029033"/>
    </source>
</evidence>
<accession>A0A087D8M1</accession>
<dbReference type="Proteomes" id="UP000029033">
    <property type="component" value="Unassembled WGS sequence"/>
</dbReference>
<dbReference type="AlphaFoldDB" id="A0A087D8M1"/>
<dbReference type="EMBL" id="JGZO01000020">
    <property type="protein sequence ID" value="KFI91871.1"/>
    <property type="molecule type" value="Genomic_DNA"/>
</dbReference>
<name>A0A087D8M1_9BIFI</name>
<evidence type="ECO:0000313" key="1">
    <source>
        <dbReference type="EMBL" id="KFI91871.1"/>
    </source>
</evidence>
<dbReference type="eggNOG" id="ENOG5031YK2">
    <property type="taxonomic scope" value="Bacteria"/>
</dbReference>
<sequence length="95" mass="10665">MDNSADYMLQFFNCETREEGFNDNISTAFLHMHETEACLKDLIRMQIKHLDTAETLMPSIWEKQIKNIAAPMLTALVTGGIEQLGGTAFTTLLPS</sequence>
<reference evidence="1 2" key="1">
    <citation type="submission" date="2014-03" db="EMBL/GenBank/DDBJ databases">
        <title>Genomics of Bifidobacteria.</title>
        <authorList>
            <person name="Ventura M."/>
            <person name="Milani C."/>
            <person name="Lugli G.A."/>
        </authorList>
    </citation>
    <scope>NUCLEOTIDE SEQUENCE [LARGE SCALE GENOMIC DNA]</scope>
    <source>
        <strain evidence="1 2">LMG 21589</strain>
    </source>
</reference>
<dbReference type="GeneID" id="85166534"/>
<gene>
    <name evidence="1" type="ORF">BSCA_2397</name>
</gene>
<proteinExistence type="predicted"/>
<protein>
    <submittedName>
        <fullName evidence="1">Uncharacterized protein</fullName>
    </submittedName>
</protein>
<keyword evidence="2" id="KW-1185">Reference proteome</keyword>